<dbReference type="AlphaFoldDB" id="A0A2S0MY73"/>
<sequence>MSNFTLSSPDIPAGGSVPAHFEFDGFGCSGRNESPSLHWSGAPEGTKSFALTVYDPDAPSGSGWWHWFVVDIPADTAALAPNAGAKGGGSLPQGARQIRNDYGAFAWGGLCPPPGDKPHRYVFTVHALGVDRLDIPDDASAALAGFMVNANTLAKASFTSTYGRAAQ</sequence>
<dbReference type="Pfam" id="PF01161">
    <property type="entry name" value="PBP"/>
    <property type="match status" value="1"/>
</dbReference>
<protein>
    <submittedName>
        <fullName evidence="1">YbhB/YbcL family Raf kinase inhibitor-like protein</fullName>
    </submittedName>
</protein>
<dbReference type="InterPro" id="IPR005247">
    <property type="entry name" value="YbhB_YbcL/LppC-like"/>
</dbReference>
<dbReference type="Gene3D" id="3.90.280.10">
    <property type="entry name" value="PEBP-like"/>
    <property type="match status" value="1"/>
</dbReference>
<dbReference type="CDD" id="cd00865">
    <property type="entry name" value="PEBP_bact_arch"/>
    <property type="match status" value="1"/>
</dbReference>
<organism evidence="1 2">
    <name type="scientific">Simplicispira suum</name>
    <dbReference type="NCBI Taxonomy" id="2109915"/>
    <lineage>
        <taxon>Bacteria</taxon>
        <taxon>Pseudomonadati</taxon>
        <taxon>Pseudomonadota</taxon>
        <taxon>Betaproteobacteria</taxon>
        <taxon>Burkholderiales</taxon>
        <taxon>Comamonadaceae</taxon>
        <taxon>Simplicispira</taxon>
    </lineage>
</organism>
<dbReference type="InterPro" id="IPR008914">
    <property type="entry name" value="PEBP"/>
</dbReference>
<name>A0A2S0MY73_9BURK</name>
<dbReference type="PANTHER" id="PTHR30289:SF1">
    <property type="entry name" value="PEBP (PHOSPHATIDYLETHANOLAMINE-BINDING PROTEIN) FAMILY PROTEIN"/>
    <property type="match status" value="1"/>
</dbReference>
<dbReference type="NCBIfam" id="TIGR00481">
    <property type="entry name" value="YbhB/YbcL family Raf kinase inhibitor-like protein"/>
    <property type="match status" value="1"/>
</dbReference>
<dbReference type="RefSeq" id="WP_106445624.1">
    <property type="nucleotide sequence ID" value="NZ_CP027669.1"/>
</dbReference>
<reference evidence="1 2" key="1">
    <citation type="submission" date="2018-03" db="EMBL/GenBank/DDBJ databases">
        <title>Genome sequencing of Simplicispira sp.</title>
        <authorList>
            <person name="Kim S.-J."/>
            <person name="Heo J."/>
            <person name="Kwon S.-W."/>
        </authorList>
    </citation>
    <scope>NUCLEOTIDE SEQUENCE [LARGE SCALE GENOMIC DNA]</scope>
    <source>
        <strain evidence="1 2">SC1-8</strain>
    </source>
</reference>
<dbReference type="OrthoDB" id="9797506at2"/>
<accession>A0A2S0MY73</accession>
<dbReference type="EMBL" id="CP027669">
    <property type="protein sequence ID" value="AVO40633.1"/>
    <property type="molecule type" value="Genomic_DNA"/>
</dbReference>
<dbReference type="SUPFAM" id="SSF49777">
    <property type="entry name" value="PEBP-like"/>
    <property type="match status" value="1"/>
</dbReference>
<proteinExistence type="predicted"/>
<evidence type="ECO:0000313" key="1">
    <source>
        <dbReference type="EMBL" id="AVO40633.1"/>
    </source>
</evidence>
<dbReference type="InterPro" id="IPR036610">
    <property type="entry name" value="PEBP-like_sf"/>
</dbReference>
<gene>
    <name evidence="1" type="ORF">C6571_04440</name>
</gene>
<dbReference type="Proteomes" id="UP000239326">
    <property type="component" value="Chromosome"/>
</dbReference>
<dbReference type="PANTHER" id="PTHR30289">
    <property type="entry name" value="UNCHARACTERIZED PROTEIN YBCL-RELATED"/>
    <property type="match status" value="1"/>
</dbReference>
<keyword evidence="2" id="KW-1185">Reference proteome</keyword>
<dbReference type="KEGG" id="simp:C6571_04440"/>
<evidence type="ECO:0000313" key="2">
    <source>
        <dbReference type="Proteomes" id="UP000239326"/>
    </source>
</evidence>